<keyword evidence="1" id="KW-1185">Reference proteome</keyword>
<dbReference type="OMA" id="IANTRHQ"/>
<organism evidence="1 2">
    <name type="scientific">Branchiostoma floridae</name>
    <name type="common">Florida lancelet</name>
    <name type="synonym">Amphioxus</name>
    <dbReference type="NCBI Taxonomy" id="7739"/>
    <lineage>
        <taxon>Eukaryota</taxon>
        <taxon>Metazoa</taxon>
        <taxon>Chordata</taxon>
        <taxon>Cephalochordata</taxon>
        <taxon>Leptocardii</taxon>
        <taxon>Amphioxiformes</taxon>
        <taxon>Branchiostomatidae</taxon>
        <taxon>Branchiostoma</taxon>
    </lineage>
</organism>
<dbReference type="AlphaFoldDB" id="A0A9J7KY57"/>
<dbReference type="Proteomes" id="UP000001554">
    <property type="component" value="Chromosome 4"/>
</dbReference>
<dbReference type="RefSeq" id="XP_035671873.1">
    <property type="nucleotide sequence ID" value="XM_035815980.1"/>
</dbReference>
<sequence>MKLFSEVRQVCGQTTVKKIRELESQQKKLARHRNHLVYNLRCKDESITPPSLRLKTGIRTRNAKDIIHKAEKALVRERIRVVNNKILNIKEKQQRISEELEAELPENLQEAVRLHVIKSGEREFQVTRSRHLGKFERLQQANLQQQQASDIDLSGTQLKKWVVNISGKSLSDSQTKVLQKGLNFAVTPDKLPVEDFVVATESACAGLPLSSAEQLRSEVAGILKTAKPPKNNITKQERDALKELRKDKDLLVLPADKGKATVVMDKSDYEKKRLSTSYRED</sequence>
<reference evidence="1" key="1">
    <citation type="journal article" date="2020" name="Nat. Ecol. Evol.">
        <title>Deeply conserved synteny resolves early events in vertebrate evolution.</title>
        <authorList>
            <person name="Simakov O."/>
            <person name="Marletaz F."/>
            <person name="Yue J.X."/>
            <person name="O'Connell B."/>
            <person name="Jenkins J."/>
            <person name="Brandt A."/>
            <person name="Calef R."/>
            <person name="Tung C.H."/>
            <person name="Huang T.K."/>
            <person name="Schmutz J."/>
            <person name="Satoh N."/>
            <person name="Yu J.K."/>
            <person name="Putnam N.H."/>
            <person name="Green R.E."/>
            <person name="Rokhsar D.S."/>
        </authorList>
    </citation>
    <scope>NUCLEOTIDE SEQUENCE [LARGE SCALE GENOMIC DNA]</scope>
    <source>
        <strain evidence="1">S238N-H82</strain>
    </source>
</reference>
<evidence type="ECO:0000313" key="2">
    <source>
        <dbReference type="RefSeq" id="XP_035671873.1"/>
    </source>
</evidence>
<reference evidence="2" key="2">
    <citation type="submission" date="2025-08" db="UniProtKB">
        <authorList>
            <consortium name="RefSeq"/>
        </authorList>
    </citation>
    <scope>IDENTIFICATION</scope>
    <source>
        <strain evidence="2">S238N-H82</strain>
        <tissue evidence="2">Testes</tissue>
    </source>
</reference>
<accession>A0A9J7KY57</accession>
<dbReference type="KEGG" id="bfo:118412922"/>
<dbReference type="OrthoDB" id="6782675at2759"/>
<gene>
    <name evidence="2" type="primary">LOC118412922</name>
</gene>
<evidence type="ECO:0000313" key="1">
    <source>
        <dbReference type="Proteomes" id="UP000001554"/>
    </source>
</evidence>
<proteinExistence type="predicted"/>
<dbReference type="GeneID" id="118412922"/>
<name>A0A9J7KY57_BRAFL</name>
<protein>
    <submittedName>
        <fullName evidence="2">Uncharacterized protein LOC118412922</fullName>
    </submittedName>
</protein>